<protein>
    <recommendedName>
        <fullName evidence="3">Phosphatidylinositol diacylglycerol-lyase</fullName>
    </recommendedName>
</protein>
<gene>
    <name evidence="1" type="ORF">EVOR1521_LOCUS8242</name>
</gene>
<accession>A0AA36I4N1</accession>
<dbReference type="InterPro" id="IPR017946">
    <property type="entry name" value="PLC-like_Pdiesterase_TIM-brl"/>
</dbReference>
<dbReference type="Gene3D" id="3.20.20.190">
    <property type="entry name" value="Phosphatidylinositol (PI) phosphodiesterase"/>
    <property type="match status" value="1"/>
</dbReference>
<dbReference type="Pfam" id="PF26146">
    <property type="entry name" value="PI-PLC_X"/>
    <property type="match status" value="1"/>
</dbReference>
<dbReference type="Proteomes" id="UP001178507">
    <property type="component" value="Unassembled WGS sequence"/>
</dbReference>
<dbReference type="SUPFAM" id="SSF51695">
    <property type="entry name" value="PLC-like phosphodiesterases"/>
    <property type="match status" value="1"/>
</dbReference>
<name>A0AA36I4N1_9DINO</name>
<dbReference type="EMBL" id="CAUJNA010000696">
    <property type="protein sequence ID" value="CAJ1380246.1"/>
    <property type="molecule type" value="Genomic_DNA"/>
</dbReference>
<dbReference type="AlphaFoldDB" id="A0AA36I4N1"/>
<comment type="caution">
    <text evidence="1">The sequence shown here is derived from an EMBL/GenBank/DDBJ whole genome shotgun (WGS) entry which is preliminary data.</text>
</comment>
<evidence type="ECO:0000313" key="2">
    <source>
        <dbReference type="Proteomes" id="UP001178507"/>
    </source>
</evidence>
<dbReference type="GO" id="GO:0006629">
    <property type="term" value="P:lipid metabolic process"/>
    <property type="evidence" value="ECO:0007669"/>
    <property type="project" value="InterPro"/>
</dbReference>
<dbReference type="PANTHER" id="PTHR13593:SF113">
    <property type="entry name" value="SI:DKEY-266F7.9"/>
    <property type="match status" value="1"/>
</dbReference>
<proteinExistence type="predicted"/>
<dbReference type="PANTHER" id="PTHR13593">
    <property type="match status" value="1"/>
</dbReference>
<dbReference type="GO" id="GO:0008081">
    <property type="term" value="F:phosphoric diester hydrolase activity"/>
    <property type="evidence" value="ECO:0007669"/>
    <property type="project" value="InterPro"/>
</dbReference>
<sequence length="217" mass="24020">MTYDLSDTLAEHYEGMSPALSELLHTLTPGVAGKFIRTQGQTQGISVTDMLDGGIRFIDFRIMFTPGPDKVFGHEDWYCLHGCESRLKAIQYLQQVKTWLEAHPKEVVVLWASRHGNPETTGTDQYPGTTPAQRQKFFGQVQDVFGGLLFNSSQRLNETSISSLQASNQRVIWFAADYAESTKSSPLAVDARSIDNQLLSSGRGSSALGSWELEAID</sequence>
<organism evidence="1 2">
    <name type="scientific">Effrenium voratum</name>
    <dbReference type="NCBI Taxonomy" id="2562239"/>
    <lineage>
        <taxon>Eukaryota</taxon>
        <taxon>Sar</taxon>
        <taxon>Alveolata</taxon>
        <taxon>Dinophyceae</taxon>
        <taxon>Suessiales</taxon>
        <taxon>Symbiodiniaceae</taxon>
        <taxon>Effrenium</taxon>
    </lineage>
</organism>
<evidence type="ECO:0000313" key="1">
    <source>
        <dbReference type="EMBL" id="CAJ1380246.1"/>
    </source>
</evidence>
<dbReference type="InterPro" id="IPR051057">
    <property type="entry name" value="PI-PLC_domain"/>
</dbReference>
<evidence type="ECO:0008006" key="3">
    <source>
        <dbReference type="Google" id="ProtNLM"/>
    </source>
</evidence>
<reference evidence="1" key="1">
    <citation type="submission" date="2023-08" db="EMBL/GenBank/DDBJ databases">
        <authorList>
            <person name="Chen Y."/>
            <person name="Shah S."/>
            <person name="Dougan E. K."/>
            <person name="Thang M."/>
            <person name="Chan C."/>
        </authorList>
    </citation>
    <scope>NUCLEOTIDE SEQUENCE</scope>
</reference>
<keyword evidence="2" id="KW-1185">Reference proteome</keyword>